<dbReference type="AlphaFoldDB" id="W1PV92"/>
<accession>W1PV92</accession>
<dbReference type="Gramene" id="ERN11626">
    <property type="protein sequence ID" value="ERN11626"/>
    <property type="gene ID" value="AMTR_s00022p00196250"/>
</dbReference>
<dbReference type="InterPro" id="IPR000742">
    <property type="entry name" value="EGF"/>
</dbReference>
<dbReference type="PANTHER" id="PTHR47976:SF108">
    <property type="entry name" value="G-TYPE LECTIN S-RECEPTOR-LIKE SERINE_THREONINE-PROTEIN KINASE LECRK1"/>
    <property type="match status" value="1"/>
</dbReference>
<evidence type="ECO:0000256" key="2">
    <source>
        <dbReference type="ARBA" id="ARBA00023157"/>
    </source>
</evidence>
<comment type="caution">
    <text evidence="3">Lacks conserved residue(s) required for the propagation of feature annotation.</text>
</comment>
<keyword evidence="1" id="KW-0732">Signal</keyword>
<dbReference type="HOGENOM" id="CLU_781554_0_0_1"/>
<dbReference type="GO" id="GO:0048544">
    <property type="term" value="P:recognition of pollen"/>
    <property type="evidence" value="ECO:0007669"/>
    <property type="project" value="InterPro"/>
</dbReference>
<evidence type="ECO:0000256" key="3">
    <source>
        <dbReference type="PROSITE-ProRule" id="PRU00076"/>
    </source>
</evidence>
<evidence type="ECO:0000256" key="1">
    <source>
        <dbReference type="ARBA" id="ARBA00022729"/>
    </source>
</evidence>
<evidence type="ECO:0000313" key="5">
    <source>
        <dbReference type="EMBL" id="ERN11626.1"/>
    </source>
</evidence>
<dbReference type="SUPFAM" id="SSF51110">
    <property type="entry name" value="alpha-D-mannose-specific plant lectins"/>
    <property type="match status" value="2"/>
</dbReference>
<feature type="domain" description="EGF-like" evidence="4">
    <location>
        <begin position="162"/>
        <end position="200"/>
    </location>
</feature>
<proteinExistence type="predicted"/>
<dbReference type="Gene3D" id="2.90.10.10">
    <property type="entry name" value="Bulb-type lectin domain"/>
    <property type="match status" value="1"/>
</dbReference>
<reference evidence="6" key="1">
    <citation type="journal article" date="2013" name="Science">
        <title>The Amborella genome and the evolution of flowering plants.</title>
        <authorList>
            <consortium name="Amborella Genome Project"/>
        </authorList>
    </citation>
    <scope>NUCLEOTIDE SEQUENCE [LARGE SCALE GENOMIC DNA]</scope>
</reference>
<dbReference type="InterPro" id="IPR036426">
    <property type="entry name" value="Bulb-type_lectin_dom_sf"/>
</dbReference>
<organism evidence="5 6">
    <name type="scientific">Amborella trichopoda</name>
    <dbReference type="NCBI Taxonomy" id="13333"/>
    <lineage>
        <taxon>Eukaryota</taxon>
        <taxon>Viridiplantae</taxon>
        <taxon>Streptophyta</taxon>
        <taxon>Embryophyta</taxon>
        <taxon>Tracheophyta</taxon>
        <taxon>Spermatophyta</taxon>
        <taxon>Magnoliopsida</taxon>
        <taxon>Amborellales</taxon>
        <taxon>Amborellaceae</taxon>
        <taxon>Amborella</taxon>
    </lineage>
</organism>
<name>W1PV92_AMBTC</name>
<protein>
    <recommendedName>
        <fullName evidence="4">EGF-like domain-containing protein</fullName>
    </recommendedName>
</protein>
<dbReference type="Proteomes" id="UP000017836">
    <property type="component" value="Unassembled WGS sequence"/>
</dbReference>
<dbReference type="Pfam" id="PF00954">
    <property type="entry name" value="S_locus_glycop"/>
    <property type="match status" value="1"/>
</dbReference>
<dbReference type="PANTHER" id="PTHR47976">
    <property type="entry name" value="G-TYPE LECTIN S-RECEPTOR-LIKE SERINE/THREONINE-PROTEIN KINASE SD2-5"/>
    <property type="match status" value="1"/>
</dbReference>
<dbReference type="Pfam" id="PF01453">
    <property type="entry name" value="B_lectin"/>
    <property type="match status" value="1"/>
</dbReference>
<dbReference type="InterPro" id="IPR051343">
    <property type="entry name" value="G-type_lectin_kinases/EP1-like"/>
</dbReference>
<evidence type="ECO:0000259" key="4">
    <source>
        <dbReference type="PROSITE" id="PS50026"/>
    </source>
</evidence>
<keyword evidence="2" id="KW-1015">Disulfide bond</keyword>
<dbReference type="EMBL" id="KI392687">
    <property type="protein sequence ID" value="ERN11626.1"/>
    <property type="molecule type" value="Genomic_DNA"/>
</dbReference>
<dbReference type="InterPro" id="IPR001480">
    <property type="entry name" value="Bulb-type_lectin_dom"/>
</dbReference>
<gene>
    <name evidence="5" type="ORF">AMTR_s00022p00196250</name>
</gene>
<keyword evidence="3" id="KW-0245">EGF-like domain</keyword>
<dbReference type="PROSITE" id="PS50026">
    <property type="entry name" value="EGF_3"/>
    <property type="match status" value="1"/>
</dbReference>
<dbReference type="InterPro" id="IPR000858">
    <property type="entry name" value="S_locus_glycoprot_dom"/>
</dbReference>
<sequence length="355" mass="39025">MLDTGNLVLVDSSSSVIWQSFNYPTDTLLPGQTLGQGKALNSTLMDGNYGTGRLMLIMQNDGNLVLYPRDRILPSPDGAYYFTGTAGTQPPVNMLFNTAGAIYLLNSTNDVIDTVSSTVISPIDDYYHRATLDSNGYFRQYSHRKSSSGGQSWTVVSSVPNNINACAVPSICGINSHCILDQNAKIKCLCPDNFSFRDPNNCSGGCEKDFTVDYSGDYGSFQITPWNYRMLTGLLETMKCRGSSCFKKRMPLLDGRQDRTLGVKVLSKLRQMGIAKSREATVAKAWKRAGFRWVPISNEPAENNLMSNLLSFKYTHLKDATNGSFGTVYKGVPDFGIQVDIAVKPLDKVAELGEE</sequence>
<evidence type="ECO:0000313" key="6">
    <source>
        <dbReference type="Proteomes" id="UP000017836"/>
    </source>
</evidence>
<keyword evidence="6" id="KW-1185">Reference proteome</keyword>